<dbReference type="InterPro" id="IPR011527">
    <property type="entry name" value="ABC1_TM_dom"/>
</dbReference>
<dbReference type="InterPro" id="IPR027417">
    <property type="entry name" value="P-loop_NTPase"/>
</dbReference>
<evidence type="ECO:0000313" key="11">
    <source>
        <dbReference type="EMBL" id="KAK0393001.1"/>
    </source>
</evidence>
<protein>
    <submittedName>
        <fullName evidence="11">Uncharacterized protein</fullName>
    </submittedName>
</protein>
<evidence type="ECO:0000259" key="10">
    <source>
        <dbReference type="PROSITE" id="PS50929"/>
    </source>
</evidence>
<feature type="transmembrane region" description="Helical" evidence="8">
    <location>
        <begin position="50"/>
        <end position="77"/>
    </location>
</feature>
<dbReference type="SMART" id="SM00382">
    <property type="entry name" value="AAA"/>
    <property type="match status" value="2"/>
</dbReference>
<feature type="transmembrane region" description="Helical" evidence="8">
    <location>
        <begin position="97"/>
        <end position="121"/>
    </location>
</feature>
<evidence type="ECO:0000313" key="12">
    <source>
        <dbReference type="Proteomes" id="UP001175271"/>
    </source>
</evidence>
<dbReference type="Pfam" id="PF00005">
    <property type="entry name" value="ABC_tran"/>
    <property type="match status" value="2"/>
</dbReference>
<comment type="subcellular location">
    <subcellularLocation>
        <location evidence="1">Membrane</location>
        <topology evidence="1">Multi-pass membrane protein</topology>
    </subcellularLocation>
</comment>
<feature type="transmembrane region" description="Helical" evidence="8">
    <location>
        <begin position="172"/>
        <end position="190"/>
    </location>
</feature>
<reference evidence="11" key="1">
    <citation type="submission" date="2023-06" db="EMBL/GenBank/DDBJ databases">
        <title>Genomic analysis of the entomopathogenic nematode Steinernema hermaphroditum.</title>
        <authorList>
            <person name="Schwarz E.M."/>
            <person name="Heppert J.K."/>
            <person name="Baniya A."/>
            <person name="Schwartz H.T."/>
            <person name="Tan C.-H."/>
            <person name="Antoshechkin I."/>
            <person name="Sternberg P.W."/>
            <person name="Goodrich-Blair H."/>
            <person name="Dillman A.R."/>
        </authorList>
    </citation>
    <scope>NUCLEOTIDE SEQUENCE</scope>
    <source>
        <strain evidence="11">PS9179</strain>
        <tissue evidence="11">Whole animal</tissue>
    </source>
</reference>
<dbReference type="Gene3D" id="1.20.1560.10">
    <property type="entry name" value="ABC transporter type 1, transmembrane domain"/>
    <property type="match status" value="1"/>
</dbReference>
<proteinExistence type="inferred from homology"/>
<dbReference type="PANTHER" id="PTHR43394:SF27">
    <property type="entry name" value="ATP-DEPENDENT TRANSLOCASE ABCB1-LIKE"/>
    <property type="match status" value="1"/>
</dbReference>
<dbReference type="Pfam" id="PF00664">
    <property type="entry name" value="ABC_membrane"/>
    <property type="match status" value="2"/>
</dbReference>
<evidence type="ECO:0000256" key="3">
    <source>
        <dbReference type="ARBA" id="ARBA00022692"/>
    </source>
</evidence>
<feature type="domain" description="ABC transporter" evidence="9">
    <location>
        <begin position="375"/>
        <end position="614"/>
    </location>
</feature>
<dbReference type="InterPro" id="IPR039421">
    <property type="entry name" value="Type_1_exporter"/>
</dbReference>
<evidence type="ECO:0000256" key="4">
    <source>
        <dbReference type="ARBA" id="ARBA00022741"/>
    </source>
</evidence>
<accession>A0AA39LCR9</accession>
<keyword evidence="7 8" id="KW-0472">Membrane</keyword>
<dbReference type="CDD" id="cd18577">
    <property type="entry name" value="ABC_6TM_Pgp_ABCB1_D1_like"/>
    <property type="match status" value="1"/>
</dbReference>
<dbReference type="PROSITE" id="PS50893">
    <property type="entry name" value="ABC_TRANSPORTER_2"/>
    <property type="match status" value="2"/>
</dbReference>
<dbReference type="Proteomes" id="UP001175271">
    <property type="component" value="Unassembled WGS sequence"/>
</dbReference>
<evidence type="ECO:0000259" key="9">
    <source>
        <dbReference type="PROSITE" id="PS50893"/>
    </source>
</evidence>
<dbReference type="FunFam" id="3.40.50.300:FF:000218">
    <property type="entry name" value="Multidrug ABC transporter ATP-binding protein"/>
    <property type="match status" value="1"/>
</dbReference>
<sequence>MAQIASSSKSSSLKEGKRIMRDRDLRSIKVLVECVGILKMVRYGSTADSVLIFSGFIFAVVCGTGIPFTAFYTGQIVTLLLQGSPRSPEFWKKSCSILFQYVVMALLVLILSFLQHLVLNISSIRILRNMKIEYIRSVVRQDATWVELHKADELQLIFNNIDQIVKIYGETLGALISSLSHFFTGLTIGYYCCWQLAAPLTMLAPLLICWTAIMNKRYLTALENESAVLERAEATARDAINNSQSVAAYNAQEHEAKRYKDILKQAARHTLQMNASNALLSGVSVFVVFLSAGFSIFYGTFLYEIRKVSEPGDIFAMMVSMISGAVQLALASHNLSDLCKASATITAVDDIIKTVTPICSTMPKGLKIQDAQGSIEFEDVTFSYPNQGTNNAVSNFSLRIKKGEHVALVGEYGSGKSTVAALISRLYDPIKGRILIDGHDLRELDTQHLRADIVASVQQEAILFNDTVSFNLRQQNNTISVDEMIAACKMANIYDFILVLPKGFDTVVGDGEDCVPLSRAQKQRLAIARALLRRPKILVLDEATSALDAQGESLVRSALFNAIKERTTIAIAHRITNVRHFDKIVVMKHGSILEIGTHDELMQLQGSYKSMIEIQQQEKVNLHRARFAAFVDLSSPTDGNSDVTRASSHTKAEKEDTFAEVNNGYSRMNGMSVVKTVAKKYRLAYTIGLLFCFIHGLAIPVYASLIGSAFSAIGEYTGSLYDEAQELFITFVTVGVLAGASASAYSLVCAWAGDQIKIRLMVGTIYAILHQEGSYFDSPMHTAEKLSSRISSGVRQCITLFDLHLAQMAFGILSFAIAIVCSFRLNQSLASVSTLFFILQVAIRLVMSKMAYKKRFAVGERHLAQKTATAAISNIRTVQLLTFEQEIVCRFVERAEATTRQELWNTPLYAFCYACNNSLQLVAQVFSYVYGFVLLVHQQGNIVRIPLNIFKVVQTLFFGSSATTHVITYLMEITKSRIAIKELLGIVEHGIAAKDDGKLSPEISGSVTFSGVSFAYPQKPHNYVLRDINLRVEKGTSLAIVGPNEAGKKAIFALIQQYYRSTCGELEIDGVRVELMAIKKLRQQIGYICQFPRLFCGTIRDNLMYGKEGTVTLTDIERVAALANVDHFIHSLPNKYDTIIGEENVHLSESESMRLSIARAVIKNPALLLIDYDASRSNNVTCQLIEHSLDNAMAGRTCIRMARHLETIIKCDRVAFLENGSLLIRGGYQLLFKSPLSSAIYRNNLFALSMQRQIHSVNAPVTCSTLFLLLLGNAVAKAPDQIYRSRIKGEVACYSCFAKNDRGRSSLRSNGIPPQRSMENMTKLIDVLIEGGMKIPRVVDSCADTSISTNPTFMGAAIHVCPNTKKQPGACVKFRGYHNGDSFVYRECWSEMWHHPRPYRPQMSGHCFADEMVQNFVDTNRNVICFCEDDLCNHISSLSLNIWILVGLMYYATT</sequence>
<dbReference type="InterPro" id="IPR036640">
    <property type="entry name" value="ABC1_TM_sf"/>
</dbReference>
<keyword evidence="12" id="KW-1185">Reference proteome</keyword>
<evidence type="ECO:0000256" key="2">
    <source>
        <dbReference type="ARBA" id="ARBA00007577"/>
    </source>
</evidence>
<evidence type="ECO:0000256" key="1">
    <source>
        <dbReference type="ARBA" id="ARBA00004141"/>
    </source>
</evidence>
<dbReference type="GO" id="GO:0090374">
    <property type="term" value="P:oligopeptide export from mitochondrion"/>
    <property type="evidence" value="ECO:0007669"/>
    <property type="project" value="TreeGrafter"/>
</dbReference>
<dbReference type="InterPro" id="IPR003439">
    <property type="entry name" value="ABC_transporter-like_ATP-bd"/>
</dbReference>
<evidence type="ECO:0000256" key="6">
    <source>
        <dbReference type="ARBA" id="ARBA00022989"/>
    </source>
</evidence>
<feature type="domain" description="ABC transporter" evidence="9">
    <location>
        <begin position="1007"/>
        <end position="1244"/>
    </location>
</feature>
<dbReference type="PROSITE" id="PS50929">
    <property type="entry name" value="ABC_TM1F"/>
    <property type="match status" value="2"/>
</dbReference>
<feature type="transmembrane region" description="Helical" evidence="8">
    <location>
        <begin position="196"/>
        <end position="213"/>
    </location>
</feature>
<keyword evidence="6 8" id="KW-1133">Transmembrane helix</keyword>
<feature type="domain" description="ABC transmembrane type-1" evidence="10">
    <location>
        <begin position="687"/>
        <end position="975"/>
    </location>
</feature>
<dbReference type="GO" id="GO:0005524">
    <property type="term" value="F:ATP binding"/>
    <property type="evidence" value="ECO:0007669"/>
    <property type="project" value="UniProtKB-KW"/>
</dbReference>
<comment type="caution">
    <text evidence="11">The sequence shown here is derived from an EMBL/GenBank/DDBJ whole genome shotgun (WGS) entry which is preliminary data.</text>
</comment>
<keyword evidence="4" id="KW-0547">Nucleotide-binding</keyword>
<feature type="transmembrane region" description="Helical" evidence="8">
    <location>
        <begin position="829"/>
        <end position="847"/>
    </location>
</feature>
<feature type="transmembrane region" description="Helical" evidence="8">
    <location>
        <begin position="727"/>
        <end position="752"/>
    </location>
</feature>
<dbReference type="SUPFAM" id="SSF52540">
    <property type="entry name" value="P-loop containing nucleoside triphosphate hydrolases"/>
    <property type="match status" value="2"/>
</dbReference>
<dbReference type="EMBL" id="JAUCMV010000005">
    <property type="protein sequence ID" value="KAK0393001.1"/>
    <property type="molecule type" value="Genomic_DNA"/>
</dbReference>
<keyword evidence="3 8" id="KW-0812">Transmembrane</keyword>
<evidence type="ECO:0000256" key="5">
    <source>
        <dbReference type="ARBA" id="ARBA00022840"/>
    </source>
</evidence>
<dbReference type="InterPro" id="IPR003593">
    <property type="entry name" value="AAA+_ATPase"/>
</dbReference>
<dbReference type="GO" id="GO:0005743">
    <property type="term" value="C:mitochondrial inner membrane"/>
    <property type="evidence" value="ECO:0007669"/>
    <property type="project" value="TreeGrafter"/>
</dbReference>
<evidence type="ECO:0000256" key="8">
    <source>
        <dbReference type="SAM" id="Phobius"/>
    </source>
</evidence>
<dbReference type="PANTHER" id="PTHR43394">
    <property type="entry name" value="ATP-DEPENDENT PERMEASE MDL1, MITOCHONDRIAL"/>
    <property type="match status" value="1"/>
</dbReference>
<feature type="transmembrane region" description="Helical" evidence="8">
    <location>
        <begin position="314"/>
        <end position="331"/>
    </location>
</feature>
<name>A0AA39LCR9_9BILA</name>
<keyword evidence="5" id="KW-0067">ATP-binding</keyword>
<dbReference type="SUPFAM" id="SSF90123">
    <property type="entry name" value="ABC transporter transmembrane region"/>
    <property type="match status" value="2"/>
</dbReference>
<dbReference type="GO" id="GO:0015421">
    <property type="term" value="F:ABC-type oligopeptide transporter activity"/>
    <property type="evidence" value="ECO:0007669"/>
    <property type="project" value="TreeGrafter"/>
</dbReference>
<evidence type="ECO:0000256" key="7">
    <source>
        <dbReference type="ARBA" id="ARBA00023136"/>
    </source>
</evidence>
<comment type="similarity">
    <text evidence="2">Belongs to the ABC transporter superfamily. ABCB family. Multidrug resistance exporter (TC 3.A.1.201) subfamily.</text>
</comment>
<dbReference type="Gene3D" id="3.40.50.300">
    <property type="entry name" value="P-loop containing nucleotide triphosphate hydrolases"/>
    <property type="match status" value="2"/>
</dbReference>
<feature type="domain" description="ABC transmembrane type-1" evidence="10">
    <location>
        <begin position="55"/>
        <end position="338"/>
    </location>
</feature>
<feature type="transmembrane region" description="Helical" evidence="8">
    <location>
        <begin position="278"/>
        <end position="302"/>
    </location>
</feature>
<dbReference type="GO" id="GO:0016887">
    <property type="term" value="F:ATP hydrolysis activity"/>
    <property type="evidence" value="ECO:0007669"/>
    <property type="project" value="InterPro"/>
</dbReference>
<feature type="transmembrane region" description="Helical" evidence="8">
    <location>
        <begin position="683"/>
        <end position="707"/>
    </location>
</feature>
<feature type="transmembrane region" description="Helical" evidence="8">
    <location>
        <begin position="805"/>
        <end position="823"/>
    </location>
</feature>
<organism evidence="11 12">
    <name type="scientific">Steinernema hermaphroditum</name>
    <dbReference type="NCBI Taxonomy" id="289476"/>
    <lineage>
        <taxon>Eukaryota</taxon>
        <taxon>Metazoa</taxon>
        <taxon>Ecdysozoa</taxon>
        <taxon>Nematoda</taxon>
        <taxon>Chromadorea</taxon>
        <taxon>Rhabditida</taxon>
        <taxon>Tylenchina</taxon>
        <taxon>Panagrolaimomorpha</taxon>
        <taxon>Strongyloidoidea</taxon>
        <taxon>Steinernematidae</taxon>
        <taxon>Steinernema</taxon>
    </lineage>
</organism>
<gene>
    <name evidence="11" type="ORF">QR680_000013</name>
</gene>